<dbReference type="PANTHER" id="PTHR33050">
    <property type="entry name" value="REVERSE TRANSCRIPTASE DOMAIN-CONTAINING PROTEIN"/>
    <property type="match status" value="1"/>
</dbReference>
<evidence type="ECO:0000259" key="1">
    <source>
        <dbReference type="PROSITE" id="PS50878"/>
    </source>
</evidence>
<dbReference type="PANTHER" id="PTHR33050:SF7">
    <property type="entry name" value="RIBONUCLEASE H"/>
    <property type="match status" value="1"/>
</dbReference>
<dbReference type="EnsemblMetazoa" id="Aqu2.1.41737_001">
    <property type="protein sequence ID" value="Aqu2.1.41737_001"/>
    <property type="gene ID" value="Aqu2.1.41737"/>
</dbReference>
<dbReference type="eggNOG" id="KOG0017">
    <property type="taxonomic scope" value="Eukaryota"/>
</dbReference>
<organism evidence="2">
    <name type="scientific">Amphimedon queenslandica</name>
    <name type="common">Sponge</name>
    <dbReference type="NCBI Taxonomy" id="400682"/>
    <lineage>
        <taxon>Eukaryota</taxon>
        <taxon>Metazoa</taxon>
        <taxon>Porifera</taxon>
        <taxon>Demospongiae</taxon>
        <taxon>Heteroscleromorpha</taxon>
        <taxon>Haplosclerida</taxon>
        <taxon>Niphatidae</taxon>
        <taxon>Amphimedon</taxon>
    </lineage>
</organism>
<dbReference type="InParanoid" id="A0A1X7VNT7"/>
<proteinExistence type="predicted"/>
<dbReference type="InterPro" id="IPR052055">
    <property type="entry name" value="Hepadnavirus_pol/RT"/>
</dbReference>
<dbReference type="Gene3D" id="3.30.70.270">
    <property type="match status" value="1"/>
</dbReference>
<dbReference type="InterPro" id="IPR043128">
    <property type="entry name" value="Rev_trsase/Diguanyl_cyclase"/>
</dbReference>
<dbReference type="AlphaFoldDB" id="A0A1X7VNT7"/>
<protein>
    <recommendedName>
        <fullName evidence="1">Reverse transcriptase domain-containing protein</fullName>
    </recommendedName>
</protein>
<dbReference type="PROSITE" id="PS50878">
    <property type="entry name" value="RT_POL"/>
    <property type="match status" value="1"/>
</dbReference>
<dbReference type="Gene3D" id="3.10.10.10">
    <property type="entry name" value="HIV Type 1 Reverse Transcriptase, subunit A, domain 1"/>
    <property type="match status" value="1"/>
</dbReference>
<dbReference type="InterPro" id="IPR043502">
    <property type="entry name" value="DNA/RNA_pol_sf"/>
</dbReference>
<dbReference type="Pfam" id="PF00078">
    <property type="entry name" value="RVT_1"/>
    <property type="match status" value="1"/>
</dbReference>
<name>A0A1X7VNT7_AMPQE</name>
<sequence length="171" mass="19752">MEGIHTFKSLLQKGDWLVKIDLKDSYFSVPISKEHRKFLCFEFRDNFYQLNCLPFVLASAPWVFTKTFKLIAALGQELGIRFVVDIDDILMAETKEKARDQASGLIYLLQCLGFTVNMEKTVLDPSQCLKFSGFLVDTTKVELSLPAQKIKKIRWNPNSYWRQSLFAPSQD</sequence>
<dbReference type="SUPFAM" id="SSF56672">
    <property type="entry name" value="DNA/RNA polymerases"/>
    <property type="match status" value="1"/>
</dbReference>
<dbReference type="InterPro" id="IPR000477">
    <property type="entry name" value="RT_dom"/>
</dbReference>
<feature type="domain" description="Reverse transcriptase" evidence="1">
    <location>
        <begin position="1"/>
        <end position="136"/>
    </location>
</feature>
<reference evidence="2" key="1">
    <citation type="submission" date="2017-05" db="UniProtKB">
        <authorList>
            <consortium name="EnsemblMetazoa"/>
        </authorList>
    </citation>
    <scope>IDENTIFICATION</scope>
</reference>
<dbReference type="CDD" id="cd03714">
    <property type="entry name" value="RT_DIRS1"/>
    <property type="match status" value="1"/>
</dbReference>
<evidence type="ECO:0000313" key="2">
    <source>
        <dbReference type="EnsemblMetazoa" id="Aqu2.1.41737_001"/>
    </source>
</evidence>
<accession>A0A1X7VNT7</accession>